<dbReference type="EMBL" id="GHBR01000407">
    <property type="protein sequence ID" value="NDJ95976.1"/>
    <property type="molecule type" value="Transcribed_RNA"/>
</dbReference>
<dbReference type="Pfam" id="PF17862">
    <property type="entry name" value="AAA_lid_3"/>
    <property type="match status" value="1"/>
</dbReference>
<dbReference type="InterPro" id="IPR015415">
    <property type="entry name" value="Spast_Vps4_C"/>
</dbReference>
<evidence type="ECO:0000256" key="3">
    <source>
        <dbReference type="ARBA" id="ARBA00022840"/>
    </source>
</evidence>
<keyword evidence="3" id="KW-0067">ATP-binding</keyword>
<dbReference type="FunFam" id="1.10.8.60:FF:000015">
    <property type="entry name" value="vacuolar protein sorting-associated protein 4A"/>
    <property type="match status" value="1"/>
</dbReference>
<dbReference type="Gene3D" id="1.10.8.60">
    <property type="match status" value="1"/>
</dbReference>
<dbReference type="GO" id="GO:0007033">
    <property type="term" value="P:vacuole organization"/>
    <property type="evidence" value="ECO:0007669"/>
    <property type="project" value="TreeGrafter"/>
</dbReference>
<comment type="similarity">
    <text evidence="1">Belongs to the AAA ATPase family.</text>
</comment>
<dbReference type="PANTHER" id="PTHR23074">
    <property type="entry name" value="AAA DOMAIN-CONTAINING"/>
    <property type="match status" value="1"/>
</dbReference>
<dbReference type="GO" id="GO:0005524">
    <property type="term" value="F:ATP binding"/>
    <property type="evidence" value="ECO:0007669"/>
    <property type="project" value="UniProtKB-KW"/>
</dbReference>
<feature type="domain" description="AAA ATPase AAA+ lid" evidence="5">
    <location>
        <begin position="52"/>
        <end position="86"/>
    </location>
</feature>
<evidence type="ECO:0000256" key="1">
    <source>
        <dbReference type="ARBA" id="ARBA00006914"/>
    </source>
</evidence>
<sequence>MGVRWWDKKEVKVSSYRRFEKRIYIPLPDEPARIKLFQKHVGSTQNSLNYNDFATFASMTDGYSGADISIIVREALMEPIRKVQTSTHFKLVSGPSPTDPKVIVKDLYTPCPPSDKKGFEMKWMDIPDDKLLLPSVSSRDILKAISRIRPTVSPEECEKLIKFSKEFGGDL</sequence>
<protein>
    <submittedName>
        <fullName evidence="6">Vacuolar protein sorting-associated protein 4B (Trinotate prediction)</fullName>
    </submittedName>
</protein>
<dbReference type="SUPFAM" id="SSF52540">
    <property type="entry name" value="P-loop containing nucleoside triphosphate hydrolases"/>
    <property type="match status" value="1"/>
</dbReference>
<dbReference type="InterPro" id="IPR041569">
    <property type="entry name" value="AAA_lid_3"/>
</dbReference>
<proteinExistence type="inferred from homology"/>
<reference evidence="6" key="1">
    <citation type="submission" date="2018-11" db="EMBL/GenBank/DDBJ databases">
        <title>Myxobolus squamalis genome and transcriptome.</title>
        <authorList>
            <person name="Yahalomi D."/>
            <person name="Atkinson S.D."/>
            <person name="Neuhof M."/>
            <person name="Chang E.S."/>
            <person name="Philippe H."/>
            <person name="Cartwright P."/>
            <person name="Bartholomew J.L."/>
            <person name="Huchon D."/>
        </authorList>
    </citation>
    <scope>NUCLEOTIDE SEQUENCE</scope>
    <source>
        <strain evidence="6">71B08</strain>
        <tissue evidence="6">Whole</tissue>
    </source>
</reference>
<evidence type="ECO:0000256" key="2">
    <source>
        <dbReference type="ARBA" id="ARBA00022741"/>
    </source>
</evidence>
<organism evidence="6">
    <name type="scientific">Myxobolus squamalis</name>
    <name type="common">Myxosporean</name>
    <dbReference type="NCBI Taxonomy" id="59785"/>
    <lineage>
        <taxon>Eukaryota</taxon>
        <taxon>Metazoa</taxon>
        <taxon>Cnidaria</taxon>
        <taxon>Myxozoa</taxon>
        <taxon>Myxosporea</taxon>
        <taxon>Bivalvulida</taxon>
        <taxon>Platysporina</taxon>
        <taxon>Myxobolidae</taxon>
        <taxon>Myxobolus</taxon>
    </lineage>
</organism>
<dbReference type="InterPro" id="IPR050304">
    <property type="entry name" value="MT-severing_AAA_ATPase"/>
</dbReference>
<dbReference type="AlphaFoldDB" id="A0A6B2G071"/>
<accession>A0A6B2G071</accession>
<evidence type="ECO:0000259" key="5">
    <source>
        <dbReference type="Pfam" id="PF17862"/>
    </source>
</evidence>
<dbReference type="GO" id="GO:0016197">
    <property type="term" value="P:endosomal transport"/>
    <property type="evidence" value="ECO:0007669"/>
    <property type="project" value="TreeGrafter"/>
</dbReference>
<dbReference type="PANTHER" id="PTHR23074:SF83">
    <property type="entry name" value="VACUOLAR PROTEIN SORTING-ASSOCIATED PROTEIN 4A"/>
    <property type="match status" value="1"/>
</dbReference>
<dbReference type="GO" id="GO:0016887">
    <property type="term" value="F:ATP hydrolysis activity"/>
    <property type="evidence" value="ECO:0007669"/>
    <property type="project" value="TreeGrafter"/>
</dbReference>
<feature type="domain" description="Spastin/Vps4 C-terminal" evidence="4">
    <location>
        <begin position="108"/>
        <end position="168"/>
    </location>
</feature>
<dbReference type="InterPro" id="IPR027417">
    <property type="entry name" value="P-loop_NTPase"/>
</dbReference>
<name>A0A6B2G071_MYXSQ</name>
<dbReference type="Pfam" id="PF09336">
    <property type="entry name" value="Vps4_C"/>
    <property type="match status" value="1"/>
</dbReference>
<evidence type="ECO:0000313" key="6">
    <source>
        <dbReference type="EMBL" id="NDJ95976.1"/>
    </source>
</evidence>
<evidence type="ECO:0000259" key="4">
    <source>
        <dbReference type="Pfam" id="PF09336"/>
    </source>
</evidence>
<dbReference type="Gene3D" id="3.40.50.300">
    <property type="entry name" value="P-loop containing nucleotide triphosphate hydrolases"/>
    <property type="match status" value="1"/>
</dbReference>
<keyword evidence="2" id="KW-0547">Nucleotide-binding</keyword>